<proteinExistence type="predicted"/>
<dbReference type="AlphaFoldDB" id="A0AAV5KDZ5"/>
<keyword evidence="2" id="KW-1185">Reference proteome</keyword>
<dbReference type="EMBL" id="BPVZ01000061">
    <property type="protein sequence ID" value="GKV22822.1"/>
    <property type="molecule type" value="Genomic_DNA"/>
</dbReference>
<evidence type="ECO:0000313" key="2">
    <source>
        <dbReference type="Proteomes" id="UP001054252"/>
    </source>
</evidence>
<dbReference type="Proteomes" id="UP001054252">
    <property type="component" value="Unassembled WGS sequence"/>
</dbReference>
<organism evidence="1 2">
    <name type="scientific">Rubroshorea leprosula</name>
    <dbReference type="NCBI Taxonomy" id="152421"/>
    <lineage>
        <taxon>Eukaryota</taxon>
        <taxon>Viridiplantae</taxon>
        <taxon>Streptophyta</taxon>
        <taxon>Embryophyta</taxon>
        <taxon>Tracheophyta</taxon>
        <taxon>Spermatophyta</taxon>
        <taxon>Magnoliopsida</taxon>
        <taxon>eudicotyledons</taxon>
        <taxon>Gunneridae</taxon>
        <taxon>Pentapetalae</taxon>
        <taxon>rosids</taxon>
        <taxon>malvids</taxon>
        <taxon>Malvales</taxon>
        <taxon>Dipterocarpaceae</taxon>
        <taxon>Rubroshorea</taxon>
    </lineage>
</organism>
<evidence type="ECO:0000313" key="1">
    <source>
        <dbReference type="EMBL" id="GKV22822.1"/>
    </source>
</evidence>
<reference evidence="1 2" key="1">
    <citation type="journal article" date="2021" name="Commun. Biol.">
        <title>The genome of Shorea leprosula (Dipterocarpaceae) highlights the ecological relevance of drought in aseasonal tropical rainforests.</title>
        <authorList>
            <person name="Ng K.K.S."/>
            <person name="Kobayashi M.J."/>
            <person name="Fawcett J.A."/>
            <person name="Hatakeyama M."/>
            <person name="Paape T."/>
            <person name="Ng C.H."/>
            <person name="Ang C.C."/>
            <person name="Tnah L.H."/>
            <person name="Lee C.T."/>
            <person name="Nishiyama T."/>
            <person name="Sese J."/>
            <person name="O'Brien M.J."/>
            <person name="Copetti D."/>
            <person name="Mohd Noor M.I."/>
            <person name="Ong R.C."/>
            <person name="Putra M."/>
            <person name="Sireger I.Z."/>
            <person name="Indrioko S."/>
            <person name="Kosugi Y."/>
            <person name="Izuno A."/>
            <person name="Isagi Y."/>
            <person name="Lee S.L."/>
            <person name="Shimizu K.K."/>
        </authorList>
    </citation>
    <scope>NUCLEOTIDE SEQUENCE [LARGE SCALE GENOMIC DNA]</scope>
    <source>
        <strain evidence="1">214</strain>
    </source>
</reference>
<gene>
    <name evidence="1" type="ORF">SLEP1_g32645</name>
</gene>
<sequence>MSELGECLSLRGKGCKLVVPVSDDLTFTLLPLALLLLVRWRKG</sequence>
<comment type="caution">
    <text evidence="1">The sequence shown here is derived from an EMBL/GenBank/DDBJ whole genome shotgun (WGS) entry which is preliminary data.</text>
</comment>
<name>A0AAV5KDZ5_9ROSI</name>
<accession>A0AAV5KDZ5</accession>
<protein>
    <submittedName>
        <fullName evidence="1">Uncharacterized protein</fullName>
    </submittedName>
</protein>